<dbReference type="GO" id="GO:0005737">
    <property type="term" value="C:cytoplasm"/>
    <property type="evidence" value="ECO:0007669"/>
    <property type="project" value="UniProtKB-SubCell"/>
</dbReference>
<dbReference type="SUPFAM" id="SSF101353">
    <property type="entry name" value="Putative anticodon-binding domain of alanyl-tRNA synthetase (AlaRS)"/>
    <property type="match status" value="1"/>
</dbReference>
<dbReference type="EC" id="6.1.1.7" evidence="11"/>
<evidence type="ECO:0000313" key="14">
    <source>
        <dbReference type="Proteomes" id="UP000509302"/>
    </source>
</evidence>
<keyword evidence="4 11" id="KW-0479">Metal-binding</keyword>
<dbReference type="InterPro" id="IPR023033">
    <property type="entry name" value="Ala_tRNA_ligase_euk/bac"/>
</dbReference>
<evidence type="ECO:0000256" key="8">
    <source>
        <dbReference type="ARBA" id="ARBA00022884"/>
    </source>
</evidence>
<keyword evidence="14" id="KW-1185">Reference proteome</keyword>
<protein>
    <recommendedName>
        <fullName evidence="11">Alanine--tRNA ligase</fullName>
        <ecNumber evidence="11">6.1.1.7</ecNumber>
    </recommendedName>
    <alternativeName>
        <fullName evidence="11">Alanyl-tRNA synthetase</fullName>
        <shortName evidence="11">AlaRS</shortName>
    </alternativeName>
</protein>
<dbReference type="InterPro" id="IPR050058">
    <property type="entry name" value="Ala-tRNA_ligase"/>
</dbReference>
<proteinExistence type="inferred from homology"/>
<dbReference type="Proteomes" id="UP000509302">
    <property type="component" value="Chromosome"/>
</dbReference>
<dbReference type="PRINTS" id="PR00980">
    <property type="entry name" value="TRNASYNTHALA"/>
</dbReference>
<keyword evidence="3 11" id="KW-0436">Ligase</keyword>
<dbReference type="KEGG" id="cagg:HYG79_11160"/>
<comment type="catalytic activity">
    <reaction evidence="11">
        <text>tRNA(Ala) + L-alanine + ATP = L-alanyl-tRNA(Ala) + AMP + diphosphate</text>
        <dbReference type="Rhea" id="RHEA:12540"/>
        <dbReference type="Rhea" id="RHEA-COMP:9657"/>
        <dbReference type="Rhea" id="RHEA-COMP:9923"/>
        <dbReference type="ChEBI" id="CHEBI:30616"/>
        <dbReference type="ChEBI" id="CHEBI:33019"/>
        <dbReference type="ChEBI" id="CHEBI:57972"/>
        <dbReference type="ChEBI" id="CHEBI:78442"/>
        <dbReference type="ChEBI" id="CHEBI:78497"/>
        <dbReference type="ChEBI" id="CHEBI:456215"/>
        <dbReference type="EC" id="6.1.1.7"/>
    </reaction>
</comment>
<dbReference type="InterPro" id="IPR002318">
    <property type="entry name" value="Ala-tRNA-lgiase_IIc"/>
</dbReference>
<feature type="binding site" evidence="11">
    <location>
        <position position="563"/>
    </location>
    <ligand>
        <name>Zn(2+)</name>
        <dbReference type="ChEBI" id="CHEBI:29105"/>
    </ligand>
</feature>
<evidence type="ECO:0000256" key="9">
    <source>
        <dbReference type="ARBA" id="ARBA00022917"/>
    </source>
</evidence>
<keyword evidence="2 11" id="KW-0820">tRNA-binding</keyword>
<dbReference type="InterPro" id="IPR012947">
    <property type="entry name" value="tRNA_SAD"/>
</dbReference>
<dbReference type="PROSITE" id="PS50860">
    <property type="entry name" value="AA_TRNA_LIGASE_II_ALA"/>
    <property type="match status" value="1"/>
</dbReference>
<dbReference type="GO" id="GO:0002161">
    <property type="term" value="F:aminoacyl-tRNA deacylase activity"/>
    <property type="evidence" value="ECO:0007669"/>
    <property type="project" value="TreeGrafter"/>
</dbReference>
<evidence type="ECO:0000256" key="10">
    <source>
        <dbReference type="ARBA" id="ARBA00023146"/>
    </source>
</evidence>
<feature type="binding site" evidence="11">
    <location>
        <position position="669"/>
    </location>
    <ligand>
        <name>Zn(2+)</name>
        <dbReference type="ChEBI" id="CHEBI:29105"/>
    </ligand>
</feature>
<dbReference type="SMART" id="SM00863">
    <property type="entry name" value="tRNA_SAD"/>
    <property type="match status" value="1"/>
</dbReference>
<feature type="binding site" evidence="11">
    <location>
        <position position="665"/>
    </location>
    <ligand>
        <name>Zn(2+)</name>
        <dbReference type="ChEBI" id="CHEBI:29105"/>
    </ligand>
</feature>
<comment type="subcellular location">
    <subcellularLocation>
        <location evidence="11">Cytoplasm</location>
    </subcellularLocation>
</comment>
<feature type="domain" description="Alanyl-transfer RNA synthetases family profile" evidence="12">
    <location>
        <begin position="1"/>
        <end position="708"/>
    </location>
</feature>
<keyword evidence="6 11" id="KW-0862">Zinc</keyword>
<comment type="cofactor">
    <cofactor evidence="11">
        <name>Zn(2+)</name>
        <dbReference type="ChEBI" id="CHEBI:29105"/>
    </cofactor>
    <text evidence="11">Binds 1 zinc ion per subunit.</text>
</comment>
<dbReference type="InterPro" id="IPR018163">
    <property type="entry name" value="Thr/Ala-tRNA-synth_IIc_edit"/>
</dbReference>
<dbReference type="Gene3D" id="3.30.930.10">
    <property type="entry name" value="Bira Bifunctional Protein, Domain 2"/>
    <property type="match status" value="1"/>
</dbReference>
<dbReference type="GO" id="GO:0000049">
    <property type="term" value="F:tRNA binding"/>
    <property type="evidence" value="ECO:0007669"/>
    <property type="project" value="UniProtKB-KW"/>
</dbReference>
<dbReference type="SUPFAM" id="SSF50447">
    <property type="entry name" value="Translation proteins"/>
    <property type="match status" value="1"/>
</dbReference>
<reference evidence="13 14" key="1">
    <citation type="journal article" date="2006" name="Int. J. Syst. Evol. Microbiol.">
        <title>Costertonia aggregata gen. nov., sp. nov., a mesophilic marine bacterium of the family Flavobacteriaceae, isolated from a mature biofilm.</title>
        <authorList>
            <person name="Kwon K.K."/>
            <person name="Lee Y.K."/>
            <person name="Lee H.K."/>
        </authorList>
    </citation>
    <scope>NUCLEOTIDE SEQUENCE [LARGE SCALE GENOMIC DNA]</scope>
    <source>
        <strain evidence="13 14">KCCM 42265</strain>
    </source>
</reference>
<keyword evidence="7 11" id="KW-0067">ATP-binding</keyword>
<dbReference type="EMBL" id="CP058595">
    <property type="protein sequence ID" value="QLG45881.1"/>
    <property type="molecule type" value="Genomic_DNA"/>
</dbReference>
<dbReference type="PANTHER" id="PTHR11777">
    <property type="entry name" value="ALANYL-TRNA SYNTHETASE"/>
    <property type="match status" value="1"/>
</dbReference>
<keyword evidence="5 11" id="KW-0547">Nucleotide-binding</keyword>
<keyword evidence="9 11" id="KW-0648">Protein biosynthesis</keyword>
<dbReference type="GO" id="GO:0004813">
    <property type="term" value="F:alanine-tRNA ligase activity"/>
    <property type="evidence" value="ECO:0007669"/>
    <property type="project" value="UniProtKB-UniRule"/>
</dbReference>
<dbReference type="GO" id="GO:0006419">
    <property type="term" value="P:alanyl-tRNA aminoacylation"/>
    <property type="evidence" value="ECO:0007669"/>
    <property type="project" value="UniProtKB-UniRule"/>
</dbReference>
<evidence type="ECO:0000256" key="4">
    <source>
        <dbReference type="ARBA" id="ARBA00022723"/>
    </source>
</evidence>
<evidence type="ECO:0000256" key="11">
    <source>
        <dbReference type="HAMAP-Rule" id="MF_00036"/>
    </source>
</evidence>
<evidence type="ECO:0000256" key="2">
    <source>
        <dbReference type="ARBA" id="ARBA00022555"/>
    </source>
</evidence>
<dbReference type="Pfam" id="PF02272">
    <property type="entry name" value="DHHA1"/>
    <property type="match status" value="1"/>
</dbReference>
<dbReference type="FunFam" id="3.30.980.10:FF:000004">
    <property type="entry name" value="Alanine--tRNA ligase, cytoplasmic"/>
    <property type="match status" value="1"/>
</dbReference>
<dbReference type="InterPro" id="IPR009000">
    <property type="entry name" value="Transl_B-barrel_sf"/>
</dbReference>
<dbReference type="SUPFAM" id="SSF55186">
    <property type="entry name" value="ThrRS/AlaRS common domain"/>
    <property type="match status" value="1"/>
</dbReference>
<dbReference type="RefSeq" id="WP_179242168.1">
    <property type="nucleotide sequence ID" value="NZ_CP058595.1"/>
</dbReference>
<keyword evidence="10 11" id="KW-0030">Aminoacyl-tRNA synthetase</keyword>
<dbReference type="Gene3D" id="3.30.54.20">
    <property type="match status" value="1"/>
</dbReference>
<dbReference type="AlphaFoldDB" id="A0A7H9AQW4"/>
<organism evidence="13 14">
    <name type="scientific">Costertonia aggregata</name>
    <dbReference type="NCBI Taxonomy" id="343403"/>
    <lineage>
        <taxon>Bacteria</taxon>
        <taxon>Pseudomonadati</taxon>
        <taxon>Bacteroidota</taxon>
        <taxon>Flavobacteriia</taxon>
        <taxon>Flavobacteriales</taxon>
        <taxon>Flavobacteriaceae</taxon>
        <taxon>Costertonia</taxon>
    </lineage>
</organism>
<dbReference type="Pfam" id="PF07973">
    <property type="entry name" value="tRNA_SAD"/>
    <property type="match status" value="1"/>
</dbReference>
<dbReference type="Pfam" id="PF01411">
    <property type="entry name" value="tRNA-synt_2c"/>
    <property type="match status" value="1"/>
</dbReference>
<dbReference type="SUPFAM" id="SSF55681">
    <property type="entry name" value="Class II aaRS and biotin synthetases"/>
    <property type="match status" value="1"/>
</dbReference>
<evidence type="ECO:0000256" key="7">
    <source>
        <dbReference type="ARBA" id="ARBA00022840"/>
    </source>
</evidence>
<accession>A0A7H9AQW4</accession>
<feature type="binding site" evidence="11">
    <location>
        <position position="567"/>
    </location>
    <ligand>
        <name>Zn(2+)</name>
        <dbReference type="ChEBI" id="CHEBI:29105"/>
    </ligand>
</feature>
<dbReference type="InterPro" id="IPR018162">
    <property type="entry name" value="Ala-tRNA-ligase_IIc_anticod-bd"/>
</dbReference>
<evidence type="ECO:0000256" key="1">
    <source>
        <dbReference type="ARBA" id="ARBA00008226"/>
    </source>
</evidence>
<dbReference type="FunFam" id="3.30.930.10:FF:000011">
    <property type="entry name" value="Alanine--tRNA ligase, cytoplasmic"/>
    <property type="match status" value="1"/>
</dbReference>
<gene>
    <name evidence="11 13" type="primary">alaS</name>
    <name evidence="13" type="ORF">HYG79_11160</name>
</gene>
<dbReference type="InterPro" id="IPR018165">
    <property type="entry name" value="Ala-tRNA-synth_IIc_core"/>
</dbReference>
<evidence type="ECO:0000256" key="3">
    <source>
        <dbReference type="ARBA" id="ARBA00022598"/>
    </source>
</evidence>
<dbReference type="InterPro" id="IPR045864">
    <property type="entry name" value="aa-tRNA-synth_II/BPL/LPL"/>
</dbReference>
<comment type="similarity">
    <text evidence="1 11">Belongs to the class-II aminoacyl-tRNA synthetase family.</text>
</comment>
<keyword evidence="8 11" id="KW-0694">RNA-binding</keyword>
<dbReference type="FunFam" id="3.10.310.40:FF:000001">
    <property type="entry name" value="Alanine--tRNA ligase"/>
    <property type="match status" value="1"/>
</dbReference>
<dbReference type="CDD" id="cd00673">
    <property type="entry name" value="AlaRS_core"/>
    <property type="match status" value="1"/>
</dbReference>
<sequence length="871" mass="98234">MRSKDVRTKFLNFFKEKGHHIVPSAPMVIKNDPTLMFTNAGMNQFKEFFLGNTVPKNKRVSDTQKCLRVSGKHNDLEEVGKDTYHHTMFEMLGNWSFGDYFKKEAIAWAWELLTDVLKIDKDCLYVSVFEGSNDADNLEMDREAFGLWKAIVPEDRIIMGNKKDNFWEMGEQGPCGPCSEIHVDIRPEEEKAKVSGASLVNQDHPEVVEIWNLVFMQYNRKANGSLEPLPAKHVDTGMGFERLCMVLQGVRSNYDTDVFTPIIREIETITNTKYGISEENDIAIRVIADHIRAVAFSIADGQLPSNTGAGYVIRRILRRAIRYGFTFLNTKEPFMYRLVKVLTESMGSAFPELKEQLQLIENVVKEEEHSFLKTLEQGLVLLDSVISNTNGKTVDGRKAFELYDTYGFPIDLTALILSEKGYRLDEKGFDMAMQEQKNRSKSASEISKEDWVVLSNDAEQEFVGYDMLKANVNLVKYRKVISKKDGEQYQMVFNMTPFYPEGGGQVGDKGYLEEANGNVVYIIDTKKENNEIIHFSKELPKNTAASFKAVVDKKQRARTEANHTATHLLHQALREVLGTHVEQKGSAVHSKYLRFDFSHFSKLTVDELRDVENFVNARIEGQLPLQEQRSIPIEEATKQGAMALFGEKYGDTVRTVRFGQSIELCGGTHVKNTSDIWHFKIRSEGAVAAGIRRIEAITSDAVKDFYFESNRMLFEIKDALNNTQDPVKSVVALQEENTKLKKEIESLLKDKAKNLKGDLLNELSEINGVRFLAKKVDLDAAAIKDLSFEMGQNQDNLFLLFGTEQNGKALLSCYISKDLVASKNLNAGTIVRELGKFVQGGGGGQPFFATAGGKNPNGIDEALEKAQAYIN</sequence>
<dbReference type="InterPro" id="IPR003156">
    <property type="entry name" value="DHHA1_dom"/>
</dbReference>
<keyword evidence="11" id="KW-0963">Cytoplasm</keyword>
<dbReference type="PANTHER" id="PTHR11777:SF9">
    <property type="entry name" value="ALANINE--TRNA LIGASE, CYTOPLASMIC"/>
    <property type="match status" value="1"/>
</dbReference>
<dbReference type="NCBIfam" id="TIGR00344">
    <property type="entry name" value="alaS"/>
    <property type="match status" value="1"/>
</dbReference>
<evidence type="ECO:0000259" key="12">
    <source>
        <dbReference type="PROSITE" id="PS50860"/>
    </source>
</evidence>
<evidence type="ECO:0000256" key="5">
    <source>
        <dbReference type="ARBA" id="ARBA00022741"/>
    </source>
</evidence>
<evidence type="ECO:0000256" key="6">
    <source>
        <dbReference type="ARBA" id="ARBA00022833"/>
    </source>
</evidence>
<dbReference type="FunFam" id="3.30.54.20:FF:000001">
    <property type="entry name" value="Alanine--tRNA ligase"/>
    <property type="match status" value="1"/>
</dbReference>
<dbReference type="GO" id="GO:0005524">
    <property type="term" value="F:ATP binding"/>
    <property type="evidence" value="ECO:0007669"/>
    <property type="project" value="UniProtKB-UniRule"/>
</dbReference>
<dbReference type="Gene3D" id="3.10.310.40">
    <property type="match status" value="1"/>
</dbReference>
<dbReference type="Gene3D" id="2.40.30.130">
    <property type="match status" value="1"/>
</dbReference>
<name>A0A7H9AQW4_9FLAO</name>
<evidence type="ECO:0000313" key="13">
    <source>
        <dbReference type="EMBL" id="QLG45881.1"/>
    </source>
</evidence>
<comment type="domain">
    <text evidence="11">Consists of three domains; the N-terminal catalytic domain, the editing domain and the C-terminal C-Ala domain. The editing domain removes incorrectly charged amino acids, while the C-Ala domain, along with tRNA(Ala), serves as a bridge to cooperatively bring together the editing and aminoacylation centers thus stimulating deacylation of misacylated tRNAs.</text>
</comment>
<dbReference type="GO" id="GO:0008270">
    <property type="term" value="F:zinc ion binding"/>
    <property type="evidence" value="ECO:0007669"/>
    <property type="project" value="UniProtKB-UniRule"/>
</dbReference>
<dbReference type="HAMAP" id="MF_00036_B">
    <property type="entry name" value="Ala_tRNA_synth_B"/>
    <property type="match status" value="1"/>
</dbReference>
<comment type="function">
    <text evidence="11">Catalyzes the attachment of alanine to tRNA(Ala) in a two-step reaction: alanine is first activated by ATP to form Ala-AMP and then transferred to the acceptor end of tRNA(Ala). Also edits incorrectly charged Ser-tRNA(Ala) and Gly-tRNA(Ala) via its editing domain.</text>
</comment>
<dbReference type="Gene3D" id="3.30.980.10">
    <property type="entry name" value="Threonyl-trna Synthetase, Chain A, domain 2"/>
    <property type="match status" value="1"/>
</dbReference>
<dbReference type="InterPro" id="IPR018164">
    <property type="entry name" value="Ala-tRNA-synth_IIc_N"/>
</dbReference>